<reference evidence="2" key="1">
    <citation type="journal article" date="2022" name="Int. J. Mol. Sci.">
        <title>Draft Genome of Tanacetum Coccineum: Genomic Comparison of Closely Related Tanacetum-Family Plants.</title>
        <authorList>
            <person name="Yamashiro T."/>
            <person name="Shiraishi A."/>
            <person name="Nakayama K."/>
            <person name="Satake H."/>
        </authorList>
    </citation>
    <scope>NUCLEOTIDE SEQUENCE</scope>
</reference>
<feature type="compositionally biased region" description="Basic and acidic residues" evidence="1">
    <location>
        <begin position="837"/>
        <end position="847"/>
    </location>
</feature>
<reference evidence="2" key="2">
    <citation type="submission" date="2022-01" db="EMBL/GenBank/DDBJ databases">
        <authorList>
            <person name="Yamashiro T."/>
            <person name="Shiraishi A."/>
            <person name="Satake H."/>
            <person name="Nakayama K."/>
        </authorList>
    </citation>
    <scope>NUCLEOTIDE SEQUENCE</scope>
</reference>
<feature type="compositionally biased region" description="Acidic residues" evidence="1">
    <location>
        <begin position="1078"/>
        <end position="1088"/>
    </location>
</feature>
<keyword evidence="3" id="KW-1185">Reference proteome</keyword>
<feature type="region of interest" description="Disordered" evidence="1">
    <location>
        <begin position="774"/>
        <end position="798"/>
    </location>
</feature>
<evidence type="ECO:0000256" key="1">
    <source>
        <dbReference type="SAM" id="MobiDB-lite"/>
    </source>
</evidence>
<feature type="region of interest" description="Disordered" evidence="1">
    <location>
        <begin position="1068"/>
        <end position="1149"/>
    </location>
</feature>
<feature type="region of interest" description="Disordered" evidence="1">
    <location>
        <begin position="1161"/>
        <end position="1213"/>
    </location>
</feature>
<protein>
    <submittedName>
        <fullName evidence="2">Uncharacterized protein</fullName>
    </submittedName>
</protein>
<feature type="compositionally biased region" description="Polar residues" evidence="1">
    <location>
        <begin position="851"/>
        <end position="865"/>
    </location>
</feature>
<evidence type="ECO:0000313" key="3">
    <source>
        <dbReference type="Proteomes" id="UP001151760"/>
    </source>
</evidence>
<dbReference type="EMBL" id="BQNB010012883">
    <property type="protein sequence ID" value="GJT09111.1"/>
    <property type="molecule type" value="Genomic_DNA"/>
</dbReference>
<feature type="region of interest" description="Disordered" evidence="1">
    <location>
        <begin position="718"/>
        <end position="752"/>
    </location>
</feature>
<feature type="region of interest" description="Disordered" evidence="1">
    <location>
        <begin position="837"/>
        <end position="867"/>
    </location>
</feature>
<evidence type="ECO:0000313" key="2">
    <source>
        <dbReference type="EMBL" id="GJT09111.1"/>
    </source>
</evidence>
<gene>
    <name evidence="2" type="ORF">Tco_0843573</name>
</gene>
<name>A0ABQ5B2I6_9ASTR</name>
<comment type="caution">
    <text evidence="2">The sequence shown here is derived from an EMBL/GenBank/DDBJ whole genome shotgun (WGS) entry which is preliminary data.</text>
</comment>
<organism evidence="2 3">
    <name type="scientific">Tanacetum coccineum</name>
    <dbReference type="NCBI Taxonomy" id="301880"/>
    <lineage>
        <taxon>Eukaryota</taxon>
        <taxon>Viridiplantae</taxon>
        <taxon>Streptophyta</taxon>
        <taxon>Embryophyta</taxon>
        <taxon>Tracheophyta</taxon>
        <taxon>Spermatophyta</taxon>
        <taxon>Magnoliopsida</taxon>
        <taxon>eudicotyledons</taxon>
        <taxon>Gunneridae</taxon>
        <taxon>Pentapetalae</taxon>
        <taxon>asterids</taxon>
        <taxon>campanulids</taxon>
        <taxon>Asterales</taxon>
        <taxon>Asteraceae</taxon>
        <taxon>Asteroideae</taxon>
        <taxon>Anthemideae</taxon>
        <taxon>Anthemidinae</taxon>
        <taxon>Tanacetum</taxon>
    </lineage>
</organism>
<accession>A0ABQ5B2I6</accession>
<feature type="compositionally biased region" description="Basic residues" evidence="1">
    <location>
        <begin position="1127"/>
        <end position="1139"/>
    </location>
</feature>
<sequence length="1213" mass="136467">MESSNSNSKERELQLTQRLAKQRHSICMTWFEQLETHLHDLYLLNSPYAVDAFKPAFCSFFGDEHQTFKLKMFHNLDQLRLQLERENLHGVNAKTCLQALRTQFKEFLASKGVNATDLLNQGWQQDFEDFTRCEPSAYRRELLENLDTLEAVIHKAVITYGRLQLLSQDVQINPVQAVDDRLIVSKSSGIESENNNALSKSVNETQLQQHESLVTESTTVEANLTTDVKALDAGSVITESSGTKSDKHDTSISSGTFITHAVDADIRPVNDQVPFAEVQLTAQHNVLANEQQHTEQSEPNYDTYLLEKGDSNTTSDSTNMCHRGGEIDQDAELYQAKSPLLKAGFLKTNDMVEKEVYNELSNRFLQLEKHCISLEISMQQKEESFQSNKPCKNQDAPECICEGSKEFEKLNKENEHLTQTYKELYDSIKKTRIQMKDHNDSLIAQVNSKTVENADLKAQIQEKVNSRAKVQSPKIRNNNPVEPKNHTHKPGRRNGIGQRFSLNKSSAVHEKPHTPRSYLRWKPTGRIFKTVSLRYFKHRCRYISSSLYGKTQSLVTKKTDISYVRSSRNSNLMNMLQMTFGQNQFHLVLHLNDVWTKQFKPRSSSNDVWTKQFKPRSSSNDVWTKQFKPRSSSNDVWTKQFKPRSSSKDVWTKQFRPHPSLLRTVTDWKGKPSLRSTERSLLHDNIIPKPELALELGKSISLTEAEEEAVAREVHATHARIVSGPDPEPMQEDQTGSNSGKLHVSLAGPNPEHMDDELTKAEEEAVAREVHATHARIVSGPDLEPMQEDQTGSNSGKLHVSLAGPNPEHMDDEFLATAYPKVHENLKLITDERKLTKDDQEKSKVIEESDSTIPDPSHQTVTSTPPVIAPFTDVSSTKPSSLVTPPPINTEATTIITSLPEITPFISLQLRVARLEQEMSEVKKTDHSADVLASIKSQVPTVVDKYLGTKLDDALLKILERHTADLIEKYSALPGPESIKNQESEKSPKEIIRIKREQGEEKQDSTYSIRSTDKVALEEFDLKSALFKHMNKNKTANRNPANYHLYHALMEALIADEDAMDKEVAVKVKDHKRKHDSDDEEDDDDDEGPSAGSNQGRSAKRRRPESAASGSAQPPSKDDHQNSFIVSKKRSSNSSKKLKGIQTLTPAEQEAADIMKALKESKKMSKRQPGTGGSNEGTGNILGVPDESTVIFRASSKGTGSKPGVPDEEKLIL</sequence>
<proteinExistence type="predicted"/>
<dbReference type="Proteomes" id="UP001151760">
    <property type="component" value="Unassembled WGS sequence"/>
</dbReference>
<feature type="region of interest" description="Disordered" evidence="1">
    <location>
        <begin position="463"/>
        <end position="498"/>
    </location>
</feature>